<evidence type="ECO:0000313" key="2">
    <source>
        <dbReference type="Proteomes" id="UP001419268"/>
    </source>
</evidence>
<protein>
    <submittedName>
        <fullName evidence="1">Uncharacterized protein</fullName>
    </submittedName>
</protein>
<keyword evidence="2" id="KW-1185">Reference proteome</keyword>
<name>A0AAP0FBZ7_9MAGN</name>
<dbReference type="EMBL" id="JBBNAG010000009">
    <property type="protein sequence ID" value="KAK9104873.1"/>
    <property type="molecule type" value="Genomic_DNA"/>
</dbReference>
<comment type="caution">
    <text evidence="1">The sequence shown here is derived from an EMBL/GenBank/DDBJ whole genome shotgun (WGS) entry which is preliminary data.</text>
</comment>
<organism evidence="1 2">
    <name type="scientific">Stephania cephalantha</name>
    <dbReference type="NCBI Taxonomy" id="152367"/>
    <lineage>
        <taxon>Eukaryota</taxon>
        <taxon>Viridiplantae</taxon>
        <taxon>Streptophyta</taxon>
        <taxon>Embryophyta</taxon>
        <taxon>Tracheophyta</taxon>
        <taxon>Spermatophyta</taxon>
        <taxon>Magnoliopsida</taxon>
        <taxon>Ranunculales</taxon>
        <taxon>Menispermaceae</taxon>
        <taxon>Menispermoideae</taxon>
        <taxon>Cissampelideae</taxon>
        <taxon>Stephania</taxon>
    </lineage>
</organism>
<sequence>MVDSLMLDTMMLDTMMLDTMMLDTIWTTEIEDRDATSEQANGRRIEQRRAAGDVTRAAAATDLVCSGSSDGSGVCNGGKRDRIVSAMAARIWYVVAATADLVCSGGDGTVVQWWSSVCCARWWSWCVRGGAAAASVQQRRSSVQRMVEQYAAMATTSSVRARKQCACAVRVCADVQDLTHPPVAILLHLPSPSVSPASASASVSSSSATRVHRPSASVVRIPPVVATLTRERLSVVADFNHVGRWSPPAAAARLMPALLLASCRRYSHPADQSLPPAGATHLPLVSPRLPSALLTSRWSFIASRRRCSPSHRSLLYW</sequence>
<dbReference type="AlphaFoldDB" id="A0AAP0FBZ7"/>
<dbReference type="Proteomes" id="UP001419268">
    <property type="component" value="Unassembled WGS sequence"/>
</dbReference>
<reference evidence="1 2" key="1">
    <citation type="submission" date="2024-01" db="EMBL/GenBank/DDBJ databases">
        <title>Genome assemblies of Stephania.</title>
        <authorList>
            <person name="Yang L."/>
        </authorList>
    </citation>
    <scope>NUCLEOTIDE SEQUENCE [LARGE SCALE GENOMIC DNA]</scope>
    <source>
        <strain evidence="1">JXDWG</strain>
        <tissue evidence="1">Leaf</tissue>
    </source>
</reference>
<evidence type="ECO:0000313" key="1">
    <source>
        <dbReference type="EMBL" id="KAK9104873.1"/>
    </source>
</evidence>
<accession>A0AAP0FBZ7</accession>
<proteinExistence type="predicted"/>
<gene>
    <name evidence="1" type="ORF">Scep_021717</name>
</gene>